<comment type="caution">
    <text evidence="4">The sequence shown here is derived from an EMBL/GenBank/DDBJ whole genome shotgun (WGS) entry which is preliminary data.</text>
</comment>
<dbReference type="Pfam" id="PF04333">
    <property type="entry name" value="MlaA"/>
    <property type="match status" value="1"/>
</dbReference>
<dbReference type="PROSITE" id="PS51257">
    <property type="entry name" value="PROKAR_LIPOPROTEIN"/>
    <property type="match status" value="1"/>
</dbReference>
<evidence type="ECO:0000256" key="2">
    <source>
        <dbReference type="ARBA" id="ARBA00022729"/>
    </source>
</evidence>
<dbReference type="InterPro" id="IPR007428">
    <property type="entry name" value="MlaA"/>
</dbReference>
<keyword evidence="5" id="KW-1185">Reference proteome</keyword>
<sequence length="243" mass="25916">MWRKIAVVATSIVTLTSCATKENQGDPLEPINRQVYRFNSGVDALVLRPLASGYAKITPSPIKTGIHNFFSNIDDVLVGGNNFLQGNAKNGFSDVARIVVNTTIGVVGLIDVASKMGLEKHDADLGQTLGKWGVGSGAYLVLPFFGSTTLRDTSNIVADVALYNNISKEASTRDKLLPFKVLDVRAQLLGVESFVDAGGSDEYAFTRSVYLQGRESKITGVTPSASDEFDPGPTPETTASSPQ</sequence>
<protein>
    <submittedName>
        <fullName evidence="4">VacJ family lipoprotein</fullName>
    </submittedName>
</protein>
<dbReference type="PANTHER" id="PTHR30035:SF3">
    <property type="entry name" value="INTERMEMBRANE PHOSPHOLIPID TRANSPORT SYSTEM LIPOPROTEIN MLAA"/>
    <property type="match status" value="1"/>
</dbReference>
<accession>A0ABS8D6M6</accession>
<feature type="region of interest" description="Disordered" evidence="3">
    <location>
        <begin position="219"/>
        <end position="243"/>
    </location>
</feature>
<evidence type="ECO:0000313" key="5">
    <source>
        <dbReference type="Proteomes" id="UP001165395"/>
    </source>
</evidence>
<dbReference type="RefSeq" id="WP_227180451.1">
    <property type="nucleotide sequence ID" value="NZ_JAJBZT010000004.1"/>
</dbReference>
<dbReference type="PANTHER" id="PTHR30035">
    <property type="entry name" value="LIPOPROTEIN VACJ-RELATED"/>
    <property type="match status" value="1"/>
</dbReference>
<organism evidence="4 5">
    <name type="scientific">Leeia speluncae</name>
    <dbReference type="NCBI Taxonomy" id="2884804"/>
    <lineage>
        <taxon>Bacteria</taxon>
        <taxon>Pseudomonadati</taxon>
        <taxon>Pseudomonadota</taxon>
        <taxon>Betaproteobacteria</taxon>
        <taxon>Neisseriales</taxon>
        <taxon>Leeiaceae</taxon>
        <taxon>Leeia</taxon>
    </lineage>
</organism>
<evidence type="ECO:0000313" key="4">
    <source>
        <dbReference type="EMBL" id="MCB6183673.1"/>
    </source>
</evidence>
<reference evidence="4" key="1">
    <citation type="submission" date="2021-10" db="EMBL/GenBank/DDBJ databases">
        <title>The complete genome sequence of Leeia sp. TBRC 13508.</title>
        <authorList>
            <person name="Charoenyingcharoen P."/>
            <person name="Yukphan P."/>
        </authorList>
    </citation>
    <scope>NUCLEOTIDE SEQUENCE</scope>
    <source>
        <strain evidence="4">TBRC 13508</strain>
    </source>
</reference>
<dbReference type="PRINTS" id="PR01805">
    <property type="entry name" value="VACJLIPOPROT"/>
</dbReference>
<dbReference type="Proteomes" id="UP001165395">
    <property type="component" value="Unassembled WGS sequence"/>
</dbReference>
<name>A0ABS8D6M6_9NEIS</name>
<dbReference type="EMBL" id="JAJBZT010000004">
    <property type="protein sequence ID" value="MCB6183673.1"/>
    <property type="molecule type" value="Genomic_DNA"/>
</dbReference>
<keyword evidence="2" id="KW-0732">Signal</keyword>
<gene>
    <name evidence="4" type="ORF">LIN78_08935</name>
</gene>
<proteinExistence type="inferred from homology"/>
<evidence type="ECO:0000256" key="1">
    <source>
        <dbReference type="ARBA" id="ARBA00010634"/>
    </source>
</evidence>
<keyword evidence="4" id="KW-0449">Lipoprotein</keyword>
<comment type="similarity">
    <text evidence="1">Belongs to the MlaA family.</text>
</comment>
<evidence type="ECO:0000256" key="3">
    <source>
        <dbReference type="SAM" id="MobiDB-lite"/>
    </source>
</evidence>